<dbReference type="EMBL" id="UGQB01000002">
    <property type="protein sequence ID" value="STY98630.1"/>
    <property type="molecule type" value="Genomic_DNA"/>
</dbReference>
<reference evidence="5 6" key="1">
    <citation type="submission" date="2018-06" db="EMBL/GenBank/DDBJ databases">
        <authorList>
            <consortium name="Pathogen Informatics"/>
            <person name="Doyle S."/>
        </authorList>
    </citation>
    <scope>NUCLEOTIDE SEQUENCE [LARGE SCALE GENOMIC DNA]</scope>
    <source>
        <strain evidence="5 6">NCTC12877</strain>
    </source>
</reference>
<evidence type="ECO:0000313" key="4">
    <source>
        <dbReference type="EMBL" id="STY98630.1"/>
    </source>
</evidence>
<name>A0A378QMC2_9GAMM</name>
<dbReference type="EMBL" id="UGQB01000002">
    <property type="protein sequence ID" value="STZ01580.1"/>
    <property type="molecule type" value="Genomic_DNA"/>
</dbReference>
<evidence type="ECO:0000256" key="1">
    <source>
        <dbReference type="ARBA" id="ARBA00038283"/>
    </source>
</evidence>
<keyword evidence="6" id="KW-1185">Reference proteome</keyword>
<dbReference type="GO" id="GO:0006270">
    <property type="term" value="P:DNA replication initiation"/>
    <property type="evidence" value="ECO:0007669"/>
    <property type="project" value="InterPro"/>
</dbReference>
<dbReference type="Pfam" id="PF21205">
    <property type="entry name" value="Rep3_C"/>
    <property type="match status" value="1"/>
</dbReference>
<evidence type="ECO:0000259" key="3">
    <source>
        <dbReference type="Pfam" id="PF01051"/>
    </source>
</evidence>
<dbReference type="SUPFAM" id="SSF46785">
    <property type="entry name" value="Winged helix' DNA-binding domain"/>
    <property type="match status" value="2"/>
</dbReference>
<dbReference type="InterPro" id="IPR036388">
    <property type="entry name" value="WH-like_DNA-bd_sf"/>
</dbReference>
<feature type="coiled-coil region" evidence="2">
    <location>
        <begin position="326"/>
        <end position="357"/>
    </location>
</feature>
<proteinExistence type="inferred from homology"/>
<evidence type="ECO:0000313" key="5">
    <source>
        <dbReference type="EMBL" id="STZ01580.1"/>
    </source>
</evidence>
<feature type="domain" description="Initiator Rep protein WH1" evidence="3">
    <location>
        <begin position="5"/>
        <end position="159"/>
    </location>
</feature>
<dbReference type="AlphaFoldDB" id="A0A378QMC2"/>
<dbReference type="OrthoDB" id="6650376at2"/>
<dbReference type="Gene3D" id="1.10.10.10">
    <property type="entry name" value="Winged helix-like DNA-binding domain superfamily/Winged helix DNA-binding domain"/>
    <property type="match status" value="2"/>
</dbReference>
<dbReference type="InterPro" id="IPR000525">
    <property type="entry name" value="Initiator_Rep_WH1"/>
</dbReference>
<accession>A0A378QMC2</accession>
<evidence type="ECO:0000256" key="2">
    <source>
        <dbReference type="SAM" id="Coils"/>
    </source>
</evidence>
<keyword evidence="2" id="KW-0175">Coiled coil</keyword>
<evidence type="ECO:0000313" key="6">
    <source>
        <dbReference type="Proteomes" id="UP000254065"/>
    </source>
</evidence>
<dbReference type="Proteomes" id="UP000254065">
    <property type="component" value="Unassembled WGS sequence"/>
</dbReference>
<dbReference type="InterPro" id="IPR036390">
    <property type="entry name" value="WH_DNA-bd_sf"/>
</dbReference>
<dbReference type="Pfam" id="PF01051">
    <property type="entry name" value="Rep3_N"/>
    <property type="match status" value="1"/>
</dbReference>
<dbReference type="GO" id="GO:0003887">
    <property type="term" value="F:DNA-directed DNA polymerase activity"/>
    <property type="evidence" value="ECO:0007669"/>
    <property type="project" value="InterPro"/>
</dbReference>
<organism evidence="5 6">
    <name type="scientific">Moraxella caprae</name>
    <dbReference type="NCBI Taxonomy" id="90240"/>
    <lineage>
        <taxon>Bacteria</taxon>
        <taxon>Pseudomonadati</taxon>
        <taxon>Pseudomonadota</taxon>
        <taxon>Gammaproteobacteria</taxon>
        <taxon>Moraxellales</taxon>
        <taxon>Moraxellaceae</taxon>
        <taxon>Moraxella</taxon>
    </lineage>
</organism>
<sequence>MGNLVVKHNAFVEANYDLDLVANRVLLLAIINARQISDDVQTALGQEIVITAKQYMDCFGVNKSAAYEALRNGLEMLYRAEFTYNEIVANGEFKGTIEKRSYRFLQGKVETDNCSYIALHFSNVVAPLVIGLQNRFTAYEIEQIGKLQSKYALRLYELAISKKGLGKKFTITLLELRKKLGVLPDEFERMDNFKRKVLDKSVNEINKHTDIVLSYEQEKEGRSIVGFIFSFEFKDGAEIINAEFDEAKSGEPILAIPYNADDECFADCVVKLLKKEKKAYKEQYSDEQIRAIIARANEYADELTEKGKRVAYGAIYRKAFEGDWGAEFLLKKQKESEKEKQELAKKQKREKELFEQQKIIDNIDNDIAKLKEYAEEFVMANQKRISATGIERFYFNNKDYQGIVGCWKDYLIDKRSRKSFVFLDEILAR</sequence>
<protein>
    <submittedName>
        <fullName evidence="5">Replication protein</fullName>
    </submittedName>
</protein>
<gene>
    <name evidence="5" type="primary">repE_2</name>
    <name evidence="4" type="synonym">repE_1</name>
    <name evidence="4" type="ORF">NCTC12877_00010</name>
    <name evidence="5" type="ORF">NCTC12877_00043</name>
</gene>
<comment type="similarity">
    <text evidence="1">Belongs to the initiator RepB protein family.</text>
</comment>